<sequence>MDIEVNLVNVTITGDTNSDKTKNILQLRYYILSGNELVSSEYAADSINLLSDQEMARYLDYEIQNQGYVEIKPRENVQTDQKLWIIAAVLGPLLIFFILIWIILFVYYKCINPRPNNIKLDKNDTSEDPKDGKNLSDESLINVIENVKQTPAMKSGKIEPLVESPGPNDDNFLINDTTKAKKKKKDNLKLPDLNQNRIVPNPVLVKSEDENFSDYQVEDSIQQKAEAEKWRNKQRNREKNNIKTENETTRRKRPGKKISPSQSQNSDRFSPVGTDKKSYQKPETKSQVSILTNSTDILHNNLNNFDNPSVIVSEFSKPYQPHVPVKVHVNNKPTVEDTTRVYNPYPFQNEYERYFKNGFLFEPVESTGEHQQSTVNANAKFTSDLISPYNRKDNSIHFKNYASNDKLLDYARENKTPTKGAELYEDELDLINKYKKKSENNYSTYELVDSINQELKNLKSGYKPNGSNA</sequence>
<protein>
    <submittedName>
        <fullName evidence="3">Mucin-19-like isoform X3</fullName>
    </submittedName>
</protein>
<dbReference type="AlphaFoldDB" id="A0A3M7S8C3"/>
<dbReference type="EMBL" id="REGN01001878">
    <property type="protein sequence ID" value="RNA31939.1"/>
    <property type="molecule type" value="Genomic_DNA"/>
</dbReference>
<evidence type="ECO:0000256" key="1">
    <source>
        <dbReference type="SAM" id="MobiDB-lite"/>
    </source>
</evidence>
<gene>
    <name evidence="3" type="ORF">BpHYR1_051281</name>
</gene>
<accession>A0A3M7S8C3</accession>
<name>A0A3M7S8C3_BRAPC</name>
<dbReference type="Proteomes" id="UP000276133">
    <property type="component" value="Unassembled WGS sequence"/>
</dbReference>
<feature type="compositionally biased region" description="Basic and acidic residues" evidence="1">
    <location>
        <begin position="226"/>
        <end position="249"/>
    </location>
</feature>
<reference evidence="3 4" key="1">
    <citation type="journal article" date="2018" name="Sci. Rep.">
        <title>Genomic signatures of local adaptation to the degree of environmental predictability in rotifers.</title>
        <authorList>
            <person name="Franch-Gras L."/>
            <person name="Hahn C."/>
            <person name="Garcia-Roger E.M."/>
            <person name="Carmona M.J."/>
            <person name="Serra M."/>
            <person name="Gomez A."/>
        </authorList>
    </citation>
    <scope>NUCLEOTIDE SEQUENCE [LARGE SCALE GENOMIC DNA]</scope>
    <source>
        <strain evidence="3">HYR1</strain>
    </source>
</reference>
<feature type="transmembrane region" description="Helical" evidence="2">
    <location>
        <begin position="83"/>
        <end position="108"/>
    </location>
</feature>
<evidence type="ECO:0000256" key="2">
    <source>
        <dbReference type="SAM" id="Phobius"/>
    </source>
</evidence>
<feature type="compositionally biased region" description="Basic and acidic residues" evidence="1">
    <location>
        <begin position="274"/>
        <end position="284"/>
    </location>
</feature>
<feature type="region of interest" description="Disordered" evidence="1">
    <location>
        <begin position="154"/>
        <end position="174"/>
    </location>
</feature>
<dbReference type="PANTHER" id="PTHR21590">
    <property type="entry name" value="SEA DOMAIN-CONTAINING PROTEIN"/>
    <property type="match status" value="1"/>
</dbReference>
<keyword evidence="2" id="KW-0812">Transmembrane</keyword>
<proteinExistence type="predicted"/>
<keyword evidence="2" id="KW-1133">Transmembrane helix</keyword>
<evidence type="ECO:0000313" key="4">
    <source>
        <dbReference type="Proteomes" id="UP000276133"/>
    </source>
</evidence>
<keyword evidence="4" id="KW-1185">Reference proteome</keyword>
<organism evidence="3 4">
    <name type="scientific">Brachionus plicatilis</name>
    <name type="common">Marine rotifer</name>
    <name type="synonym">Brachionus muelleri</name>
    <dbReference type="NCBI Taxonomy" id="10195"/>
    <lineage>
        <taxon>Eukaryota</taxon>
        <taxon>Metazoa</taxon>
        <taxon>Spiralia</taxon>
        <taxon>Gnathifera</taxon>
        <taxon>Rotifera</taxon>
        <taxon>Eurotatoria</taxon>
        <taxon>Monogononta</taxon>
        <taxon>Pseudotrocha</taxon>
        <taxon>Ploima</taxon>
        <taxon>Brachionidae</taxon>
        <taxon>Brachionus</taxon>
    </lineage>
</organism>
<dbReference type="Pfam" id="PF12877">
    <property type="entry name" value="KIAA1549"/>
    <property type="match status" value="1"/>
</dbReference>
<dbReference type="InterPro" id="IPR024606">
    <property type="entry name" value="KIAA1549"/>
</dbReference>
<feature type="region of interest" description="Disordered" evidence="1">
    <location>
        <begin position="226"/>
        <end position="287"/>
    </location>
</feature>
<keyword evidence="2" id="KW-0472">Membrane</keyword>
<comment type="caution">
    <text evidence="3">The sequence shown here is derived from an EMBL/GenBank/DDBJ whole genome shotgun (WGS) entry which is preliminary data.</text>
</comment>
<dbReference type="PANTHER" id="PTHR21590:SF6">
    <property type="entry name" value="SEA DOMAIN-CONTAINING PROTEIN"/>
    <property type="match status" value="1"/>
</dbReference>
<feature type="compositionally biased region" description="Polar residues" evidence="1">
    <location>
        <begin position="259"/>
        <end position="268"/>
    </location>
</feature>
<evidence type="ECO:0000313" key="3">
    <source>
        <dbReference type="EMBL" id="RNA31939.1"/>
    </source>
</evidence>